<keyword evidence="6" id="KW-0732">Signal</keyword>
<feature type="signal peptide" evidence="6">
    <location>
        <begin position="1"/>
        <end position="28"/>
    </location>
</feature>
<feature type="transmembrane region" description="Helical" evidence="5">
    <location>
        <begin position="50"/>
        <end position="69"/>
    </location>
</feature>
<dbReference type="GO" id="GO:0005886">
    <property type="term" value="C:plasma membrane"/>
    <property type="evidence" value="ECO:0007669"/>
    <property type="project" value="TreeGrafter"/>
</dbReference>
<evidence type="ECO:0000256" key="5">
    <source>
        <dbReference type="SAM" id="Phobius"/>
    </source>
</evidence>
<keyword evidence="2 5" id="KW-0812">Transmembrane</keyword>
<feature type="transmembrane region" description="Helical" evidence="5">
    <location>
        <begin position="122"/>
        <end position="143"/>
    </location>
</feature>
<proteinExistence type="predicted"/>
<evidence type="ECO:0000313" key="8">
    <source>
        <dbReference type="Proteomes" id="UP000053144"/>
    </source>
</evidence>
<dbReference type="PANTHER" id="PTHR11040:SF48">
    <property type="entry name" value="ZINC TRANSPORTER 10-RELATED"/>
    <property type="match status" value="1"/>
</dbReference>
<comment type="subcellular location">
    <subcellularLocation>
        <location evidence="1">Membrane</location>
        <topology evidence="1">Multi-pass membrane protein</topology>
    </subcellularLocation>
</comment>
<evidence type="ECO:0000256" key="6">
    <source>
        <dbReference type="SAM" id="SignalP"/>
    </source>
</evidence>
<feature type="transmembrane region" description="Helical" evidence="5">
    <location>
        <begin position="81"/>
        <end position="102"/>
    </location>
</feature>
<dbReference type="EMBL" id="CM003371">
    <property type="protein sequence ID" value="KOM31780.1"/>
    <property type="molecule type" value="Genomic_DNA"/>
</dbReference>
<protein>
    <submittedName>
        <fullName evidence="7">Uncharacterized protein</fullName>
    </submittedName>
</protein>
<dbReference type="InterPro" id="IPR003689">
    <property type="entry name" value="ZIP"/>
</dbReference>
<keyword evidence="3 5" id="KW-1133">Transmembrane helix</keyword>
<keyword evidence="4 5" id="KW-0472">Membrane</keyword>
<reference evidence="8" key="1">
    <citation type="journal article" date="2015" name="Proc. Natl. Acad. Sci. U.S.A.">
        <title>Genome sequencing of adzuki bean (Vigna angularis) provides insight into high starch and low fat accumulation and domestication.</title>
        <authorList>
            <person name="Yang K."/>
            <person name="Tian Z."/>
            <person name="Chen C."/>
            <person name="Luo L."/>
            <person name="Zhao B."/>
            <person name="Wang Z."/>
            <person name="Yu L."/>
            <person name="Li Y."/>
            <person name="Sun Y."/>
            <person name="Li W."/>
            <person name="Chen Y."/>
            <person name="Li Y."/>
            <person name="Zhang Y."/>
            <person name="Ai D."/>
            <person name="Zhao J."/>
            <person name="Shang C."/>
            <person name="Ma Y."/>
            <person name="Wu B."/>
            <person name="Wang M."/>
            <person name="Gao L."/>
            <person name="Sun D."/>
            <person name="Zhang P."/>
            <person name="Guo F."/>
            <person name="Wang W."/>
            <person name="Li Y."/>
            <person name="Wang J."/>
            <person name="Varshney R.K."/>
            <person name="Wang J."/>
            <person name="Ling H.Q."/>
            <person name="Wan P."/>
        </authorList>
    </citation>
    <scope>NUCLEOTIDE SEQUENCE</scope>
    <source>
        <strain evidence="8">cv. Jingnong 6</strain>
    </source>
</reference>
<dbReference type="GO" id="GO:0005385">
    <property type="term" value="F:zinc ion transmembrane transporter activity"/>
    <property type="evidence" value="ECO:0007669"/>
    <property type="project" value="TreeGrafter"/>
</dbReference>
<evidence type="ECO:0000313" key="7">
    <source>
        <dbReference type="EMBL" id="KOM31780.1"/>
    </source>
</evidence>
<organism evidence="7 8">
    <name type="scientific">Phaseolus angularis</name>
    <name type="common">Azuki bean</name>
    <name type="synonym">Vigna angularis</name>
    <dbReference type="NCBI Taxonomy" id="3914"/>
    <lineage>
        <taxon>Eukaryota</taxon>
        <taxon>Viridiplantae</taxon>
        <taxon>Streptophyta</taxon>
        <taxon>Embryophyta</taxon>
        <taxon>Tracheophyta</taxon>
        <taxon>Spermatophyta</taxon>
        <taxon>Magnoliopsida</taxon>
        <taxon>eudicotyledons</taxon>
        <taxon>Gunneridae</taxon>
        <taxon>Pentapetalae</taxon>
        <taxon>rosids</taxon>
        <taxon>fabids</taxon>
        <taxon>Fabales</taxon>
        <taxon>Fabaceae</taxon>
        <taxon>Papilionoideae</taxon>
        <taxon>50 kb inversion clade</taxon>
        <taxon>NPAAA clade</taxon>
        <taxon>indigoferoid/millettioid clade</taxon>
        <taxon>Phaseoleae</taxon>
        <taxon>Vigna</taxon>
    </lineage>
</organism>
<accession>A0A0L9TMJ7</accession>
<feature type="chain" id="PRO_5005594801" evidence="6">
    <location>
        <begin position="29"/>
        <end position="554"/>
    </location>
</feature>
<evidence type="ECO:0000256" key="1">
    <source>
        <dbReference type="ARBA" id="ARBA00004141"/>
    </source>
</evidence>
<evidence type="ECO:0000256" key="2">
    <source>
        <dbReference type="ARBA" id="ARBA00022692"/>
    </source>
</evidence>
<dbReference type="Pfam" id="PF02535">
    <property type="entry name" value="Zip"/>
    <property type="match status" value="1"/>
</dbReference>
<gene>
    <name evidence="7" type="ORF">LR48_Vigan01g133500</name>
</gene>
<dbReference type="Proteomes" id="UP000053144">
    <property type="component" value="Chromosome 1"/>
</dbReference>
<dbReference type="STRING" id="3914.A0A0L9TMJ7"/>
<sequence length="554" mass="61318">MAITSATLFKIIFVFFILVTLLTPQAVADCEAQSANACNNKKKALPLKLIAVFAILVCSIIGVTLPLVTRSIPALNPENDLFVIVKCFAAGIILGTGFMHVLPDSFDMLRSDCLKEKLWHEFPFSGFVAMFSAIITMMVDSLATSAYTKKIRTEIISSESNPAGGGDQEMGGVVNFGHHHPDNKTEGQSQLLRYRVIAMFSPTNLSKLLVASTDSHICILFGDDIIYKFKALCRSVASTLPLFSRKIQPHIASPCVVPCFSRNRYAASPSRSLLIVADVLPRRHCRRTPSQRLRLRRSNLKPRRREGSASTLSFNAAAQVSASKAHGRIQPTPAEAYSSISQIRHASHLATPTPPPIVTQYDPSNPRPVGIATGLISLCHQTRSHSATGRDLASPPRLLAVLEGVRVGLLTILVEGREWDLAGKVAMVFSAGFFELGIGHGHRRKKGKVLPYLLTGELEQREKQLFRDKSKKKVTTLLPQFIRNRGEKSFKKKKKKPTASITCEPRQNPTPFCLGCEPRPKAYPFLPRLYMPRFRNRYLCVKITAVVFFHCTSV</sequence>
<dbReference type="AlphaFoldDB" id="A0A0L9TMJ7"/>
<dbReference type="Gramene" id="KOM31780">
    <property type="protein sequence ID" value="KOM31780"/>
    <property type="gene ID" value="LR48_Vigan01g133500"/>
</dbReference>
<dbReference type="PANTHER" id="PTHR11040">
    <property type="entry name" value="ZINC/IRON TRANSPORTER"/>
    <property type="match status" value="1"/>
</dbReference>
<name>A0A0L9TMJ7_PHAAN</name>
<evidence type="ECO:0000256" key="3">
    <source>
        <dbReference type="ARBA" id="ARBA00022989"/>
    </source>
</evidence>
<evidence type="ECO:0000256" key="4">
    <source>
        <dbReference type="ARBA" id="ARBA00023136"/>
    </source>
</evidence>